<organism evidence="2 3">
    <name type="scientific">Longispora fulva</name>
    <dbReference type="NCBI Taxonomy" id="619741"/>
    <lineage>
        <taxon>Bacteria</taxon>
        <taxon>Bacillati</taxon>
        <taxon>Actinomycetota</taxon>
        <taxon>Actinomycetes</taxon>
        <taxon>Micromonosporales</taxon>
        <taxon>Micromonosporaceae</taxon>
        <taxon>Longispora</taxon>
    </lineage>
</organism>
<keyword evidence="3" id="KW-1185">Reference proteome</keyword>
<dbReference type="Gene3D" id="3.40.630.30">
    <property type="match status" value="1"/>
</dbReference>
<accession>A0A8J7GLD2</accession>
<dbReference type="InterPro" id="IPR016181">
    <property type="entry name" value="Acyl_CoA_acyltransferase"/>
</dbReference>
<dbReference type="PROSITE" id="PS51186">
    <property type="entry name" value="GNAT"/>
    <property type="match status" value="1"/>
</dbReference>
<dbReference type="InterPro" id="IPR000182">
    <property type="entry name" value="GNAT_dom"/>
</dbReference>
<dbReference type="Pfam" id="PF00583">
    <property type="entry name" value="Acetyltransf_1"/>
    <property type="match status" value="1"/>
</dbReference>
<comment type="caution">
    <text evidence="2">The sequence shown here is derived from an EMBL/GenBank/DDBJ whole genome shotgun (WGS) entry which is preliminary data.</text>
</comment>
<dbReference type="RefSeq" id="WP_197006440.1">
    <property type="nucleotide sequence ID" value="NZ_BONS01000006.1"/>
</dbReference>
<evidence type="ECO:0000313" key="2">
    <source>
        <dbReference type="EMBL" id="MBG6139825.1"/>
    </source>
</evidence>
<dbReference type="AlphaFoldDB" id="A0A8J7GLD2"/>
<dbReference type="SUPFAM" id="SSF55729">
    <property type="entry name" value="Acyl-CoA N-acyltransferases (Nat)"/>
    <property type="match status" value="1"/>
</dbReference>
<evidence type="ECO:0000313" key="3">
    <source>
        <dbReference type="Proteomes" id="UP000622552"/>
    </source>
</evidence>
<dbReference type="GO" id="GO:0016747">
    <property type="term" value="F:acyltransferase activity, transferring groups other than amino-acyl groups"/>
    <property type="evidence" value="ECO:0007669"/>
    <property type="project" value="InterPro"/>
</dbReference>
<dbReference type="Proteomes" id="UP000622552">
    <property type="component" value="Unassembled WGS sequence"/>
</dbReference>
<proteinExistence type="predicted"/>
<protein>
    <submittedName>
        <fullName evidence="2">GNAT superfamily N-acetyltransferase</fullName>
    </submittedName>
</protein>
<feature type="domain" description="N-acetyltransferase" evidence="1">
    <location>
        <begin position="3"/>
        <end position="152"/>
    </location>
</feature>
<gene>
    <name evidence="2" type="ORF">IW245_006019</name>
</gene>
<evidence type="ECO:0000259" key="1">
    <source>
        <dbReference type="PROSITE" id="PS51186"/>
    </source>
</evidence>
<dbReference type="EMBL" id="JADOUF010000001">
    <property type="protein sequence ID" value="MBG6139825.1"/>
    <property type="molecule type" value="Genomic_DNA"/>
</dbReference>
<name>A0A8J7GLD2_9ACTN</name>
<reference evidence="2" key="1">
    <citation type="submission" date="2020-11" db="EMBL/GenBank/DDBJ databases">
        <title>Sequencing the genomes of 1000 actinobacteria strains.</title>
        <authorList>
            <person name="Klenk H.-P."/>
        </authorList>
    </citation>
    <scope>NUCLEOTIDE SEQUENCE</scope>
    <source>
        <strain evidence="2">DSM 45356</strain>
    </source>
</reference>
<sequence>MAHTLRQATEADLDALVGYEIVIAQVSFGADAVVDPEVHRGKLSKGLTRDAEGMIVAVDEDDAVVGWMWLAVNTNFLTEDRYINFRSLAVDPGPDSEEVGEALLAYGLDFARRKEAGEIVGKVYMGNQGMRVLYRKFDFEPVHLTLRRKIEL</sequence>